<sequence length="167" mass="17337">MPRRKILSDSAVLSLALDRLAAGGERALTFGAMARASGLAASTLVQRFGTQEAMVTAALAQGWETALATLDKAETEAALTPKGALALLKALPPLPAPLATALPGGRDADRAALWRLRVEAALACRLGGGAKAAETAAILFAFWQGQSLWHDAGGRAARLKDVLRRLS</sequence>
<reference evidence="1" key="1">
    <citation type="submission" date="2021-01" db="EMBL/GenBank/DDBJ databases">
        <title>Tabrizicola alba sp. nov. a motile alkaliphilic bacterium isolated from a soda lake.</title>
        <authorList>
            <person name="Szuroczki S."/>
            <person name="Abbaszade G."/>
            <person name="Schumann P."/>
            <person name="Toth E."/>
        </authorList>
    </citation>
    <scope>NUCLEOTIDE SEQUENCE</scope>
    <source>
        <strain evidence="1">DMG-N-6</strain>
    </source>
</reference>
<comment type="caution">
    <text evidence="1">The sequence shown here is derived from an EMBL/GenBank/DDBJ whole genome shotgun (WGS) entry which is preliminary data.</text>
</comment>
<accession>A0A8K0V9P0</accession>
<dbReference type="SUPFAM" id="SSF46689">
    <property type="entry name" value="Homeodomain-like"/>
    <property type="match status" value="1"/>
</dbReference>
<protein>
    <submittedName>
        <fullName evidence="1">Transcriptional regulator</fullName>
    </submittedName>
</protein>
<dbReference type="EMBL" id="JAESVN010000005">
    <property type="protein sequence ID" value="MBL4918037.1"/>
    <property type="molecule type" value="Genomic_DNA"/>
</dbReference>
<gene>
    <name evidence="1" type="ORF">JL811_12490</name>
</gene>
<dbReference type="InterPro" id="IPR009057">
    <property type="entry name" value="Homeodomain-like_sf"/>
</dbReference>
<name>A0A8K0V9P0_9RHOB</name>
<dbReference type="Gene3D" id="1.10.357.10">
    <property type="entry name" value="Tetracycline Repressor, domain 2"/>
    <property type="match status" value="1"/>
</dbReference>
<evidence type="ECO:0000313" key="2">
    <source>
        <dbReference type="Proteomes" id="UP000648908"/>
    </source>
</evidence>
<dbReference type="AlphaFoldDB" id="A0A8K0V9P0"/>
<evidence type="ECO:0000313" key="1">
    <source>
        <dbReference type="EMBL" id="MBL4918037.1"/>
    </source>
</evidence>
<dbReference type="Proteomes" id="UP000648908">
    <property type="component" value="Unassembled WGS sequence"/>
</dbReference>
<keyword evidence="2" id="KW-1185">Reference proteome</keyword>
<organism evidence="1 2">
    <name type="scientific">Szabonella alba</name>
    <dbReference type="NCBI Taxonomy" id="2804194"/>
    <lineage>
        <taxon>Bacteria</taxon>
        <taxon>Pseudomonadati</taxon>
        <taxon>Pseudomonadota</taxon>
        <taxon>Alphaproteobacteria</taxon>
        <taxon>Rhodobacterales</taxon>
        <taxon>Paracoccaceae</taxon>
        <taxon>Szabonella</taxon>
    </lineage>
</organism>
<proteinExistence type="predicted"/>
<dbReference type="RefSeq" id="WP_202689034.1">
    <property type="nucleotide sequence ID" value="NZ_JAESVN010000005.1"/>
</dbReference>